<evidence type="ECO:0000313" key="6">
    <source>
        <dbReference type="EMBL" id="AUJ31996.1"/>
    </source>
</evidence>
<dbReference type="CDD" id="cd05013">
    <property type="entry name" value="SIS_RpiR"/>
    <property type="match status" value="1"/>
</dbReference>
<dbReference type="PANTHER" id="PTHR30514:SF10">
    <property type="entry name" value="MURR_RPIR FAMILY TRANSCRIPTIONAL REGULATOR"/>
    <property type="match status" value="1"/>
</dbReference>
<gene>
    <name evidence="6" type="ORF">BSQ50_05140</name>
</gene>
<keyword evidence="7" id="KW-1185">Reference proteome</keyword>
<evidence type="ECO:0000256" key="2">
    <source>
        <dbReference type="ARBA" id="ARBA00023125"/>
    </source>
</evidence>
<dbReference type="PANTHER" id="PTHR30514">
    <property type="entry name" value="GLUCOKINASE"/>
    <property type="match status" value="1"/>
</dbReference>
<dbReference type="RefSeq" id="WP_148126618.1">
    <property type="nucleotide sequence ID" value="NZ_CP018180.1"/>
</dbReference>
<keyword evidence="3" id="KW-0804">Transcription</keyword>
<dbReference type="InterPro" id="IPR035472">
    <property type="entry name" value="RpiR-like_SIS"/>
</dbReference>
<keyword evidence="2" id="KW-0238">DNA-binding</keyword>
<evidence type="ECO:0000259" key="4">
    <source>
        <dbReference type="PROSITE" id="PS51071"/>
    </source>
</evidence>
<keyword evidence="1" id="KW-0805">Transcription regulation</keyword>
<dbReference type="GO" id="GO:0003677">
    <property type="term" value="F:DNA binding"/>
    <property type="evidence" value="ECO:0007669"/>
    <property type="project" value="UniProtKB-KW"/>
</dbReference>
<dbReference type="Pfam" id="PF01380">
    <property type="entry name" value="SIS"/>
    <property type="match status" value="1"/>
</dbReference>
<dbReference type="GO" id="GO:0003700">
    <property type="term" value="F:DNA-binding transcription factor activity"/>
    <property type="evidence" value="ECO:0007669"/>
    <property type="project" value="InterPro"/>
</dbReference>
<protein>
    <submittedName>
        <fullName evidence="6">RpiR family transcriptional regulator</fullName>
    </submittedName>
</protein>
<dbReference type="Gene3D" id="1.10.10.10">
    <property type="entry name" value="Winged helix-like DNA-binding domain superfamily/Winged helix DNA-binding domain"/>
    <property type="match status" value="1"/>
</dbReference>
<evidence type="ECO:0000259" key="5">
    <source>
        <dbReference type="PROSITE" id="PS51464"/>
    </source>
</evidence>
<dbReference type="Proteomes" id="UP000324497">
    <property type="component" value="Chromosome"/>
</dbReference>
<dbReference type="InterPro" id="IPR047640">
    <property type="entry name" value="RpiR-like"/>
</dbReference>
<feature type="domain" description="HTH rpiR-type" evidence="4">
    <location>
        <begin position="1"/>
        <end position="77"/>
    </location>
</feature>
<dbReference type="InterPro" id="IPR009057">
    <property type="entry name" value="Homeodomain-like_sf"/>
</dbReference>
<accession>A0A3S6QV26</accession>
<dbReference type="InterPro" id="IPR036388">
    <property type="entry name" value="WH-like_DNA-bd_sf"/>
</dbReference>
<dbReference type="InterPro" id="IPR000281">
    <property type="entry name" value="HTH_RpiR"/>
</dbReference>
<dbReference type="AlphaFoldDB" id="A0A3S6QV26"/>
<feature type="domain" description="SIS" evidence="5">
    <location>
        <begin position="123"/>
        <end position="264"/>
    </location>
</feature>
<dbReference type="GO" id="GO:0097367">
    <property type="term" value="F:carbohydrate derivative binding"/>
    <property type="evidence" value="ECO:0007669"/>
    <property type="project" value="InterPro"/>
</dbReference>
<dbReference type="EMBL" id="CP018180">
    <property type="protein sequence ID" value="AUJ31996.1"/>
    <property type="molecule type" value="Genomic_DNA"/>
</dbReference>
<evidence type="ECO:0000313" key="7">
    <source>
        <dbReference type="Proteomes" id="UP000324497"/>
    </source>
</evidence>
<dbReference type="PROSITE" id="PS51464">
    <property type="entry name" value="SIS"/>
    <property type="match status" value="1"/>
</dbReference>
<reference evidence="6 7" key="1">
    <citation type="submission" date="2016-11" db="EMBL/GenBank/DDBJ databases">
        <title>Interaction between Lactobacillus species and yeast in water kefir.</title>
        <authorList>
            <person name="Behr J."/>
            <person name="Xu D."/>
            <person name="Vogel R.F."/>
        </authorList>
    </citation>
    <scope>NUCLEOTIDE SEQUENCE [LARGE SCALE GENOMIC DNA]</scope>
    <source>
        <strain evidence="6 7">TMW 1.1827</strain>
    </source>
</reference>
<dbReference type="Pfam" id="PF01418">
    <property type="entry name" value="HTH_6"/>
    <property type="match status" value="1"/>
</dbReference>
<proteinExistence type="predicted"/>
<dbReference type="SUPFAM" id="SSF46689">
    <property type="entry name" value="Homeodomain-like"/>
    <property type="match status" value="1"/>
</dbReference>
<sequence length="289" mass="31940">MSVKGKLLNLATSLSNSEKKVADYILLNSDKVVSMTVAQLATAACSSPAAVIRLIKHLEIASFTSMKVSLAAELSHEKANNNFYADIKANESLAEIKNKLLGNAQRTLQETSDQIEENAVKQLTNQLIASEQILLFGIGASALVAEDISQKWSRLGYSITVDNDLNLLLPKLVRVRPQTILWIISNSGESPESLVAAKTAHKLGIKVVSLTRFGQNELNQVADIGIHTSQPPEDRQRIAATSSLLAQFMVVDLIFYYFVSQHFDYFVKTLDLSRQVIKDYHVKFGFTDK</sequence>
<dbReference type="Gene3D" id="3.40.50.10490">
    <property type="entry name" value="Glucose-6-phosphate isomerase like protein, domain 1"/>
    <property type="match status" value="1"/>
</dbReference>
<evidence type="ECO:0000256" key="1">
    <source>
        <dbReference type="ARBA" id="ARBA00023015"/>
    </source>
</evidence>
<dbReference type="InterPro" id="IPR001347">
    <property type="entry name" value="SIS_dom"/>
</dbReference>
<dbReference type="GO" id="GO:1901135">
    <property type="term" value="P:carbohydrate derivative metabolic process"/>
    <property type="evidence" value="ECO:0007669"/>
    <property type="project" value="InterPro"/>
</dbReference>
<dbReference type="PROSITE" id="PS51071">
    <property type="entry name" value="HTH_RPIR"/>
    <property type="match status" value="1"/>
</dbReference>
<evidence type="ECO:0000256" key="3">
    <source>
        <dbReference type="ARBA" id="ARBA00023163"/>
    </source>
</evidence>
<organism evidence="6 7">
    <name type="scientific">Liquorilactobacillus nagelii</name>
    <dbReference type="NCBI Taxonomy" id="82688"/>
    <lineage>
        <taxon>Bacteria</taxon>
        <taxon>Bacillati</taxon>
        <taxon>Bacillota</taxon>
        <taxon>Bacilli</taxon>
        <taxon>Lactobacillales</taxon>
        <taxon>Lactobacillaceae</taxon>
        <taxon>Liquorilactobacillus</taxon>
    </lineage>
</organism>
<name>A0A3S6QV26_9LACO</name>
<dbReference type="SUPFAM" id="SSF53697">
    <property type="entry name" value="SIS domain"/>
    <property type="match status" value="1"/>
</dbReference>
<dbReference type="KEGG" id="lng:BSQ50_05140"/>
<dbReference type="InterPro" id="IPR046348">
    <property type="entry name" value="SIS_dom_sf"/>
</dbReference>